<evidence type="ECO:0000256" key="6">
    <source>
        <dbReference type="ARBA" id="ARBA00022737"/>
    </source>
</evidence>
<evidence type="ECO:0000256" key="16">
    <source>
        <dbReference type="ARBA" id="ARBA00074987"/>
    </source>
</evidence>
<comment type="subcellular location">
    <subcellularLocation>
        <location evidence="2">Cytoplasm</location>
    </subcellularLocation>
    <subcellularLocation>
        <location evidence="1">Mitochondrion</location>
    </subcellularLocation>
</comment>
<reference evidence="18" key="2">
    <citation type="submission" date="2021-01" db="UniProtKB">
        <authorList>
            <consortium name="EnsemblMetazoa"/>
        </authorList>
    </citation>
    <scope>IDENTIFICATION</scope>
</reference>
<protein>
    <recommendedName>
        <fullName evidence="15">Small ribosomal subunit protein mS27</fullName>
    </recommendedName>
    <alternativeName>
        <fullName evidence="17">28S ribosomal protein S27, mitochondrial</fullName>
    </alternativeName>
    <alternativeName>
        <fullName evidence="16">Mitochondrial ribosomal protein S27</fullName>
    </alternativeName>
</protein>
<dbReference type="Gene3D" id="1.25.40.10">
    <property type="entry name" value="Tetratricopeptide repeat domain"/>
    <property type="match status" value="1"/>
</dbReference>
<dbReference type="OMA" id="SILETWH"/>
<dbReference type="PANTHER" id="PTHR21393:SF0">
    <property type="entry name" value="SMALL RIBOSOMAL SUBUNIT PROTEIN MS27"/>
    <property type="match status" value="1"/>
</dbReference>
<dbReference type="EnsemblMetazoa" id="XM_030976934">
    <property type="protein sequence ID" value="XP_030832794"/>
    <property type="gene ID" value="LOC594583"/>
</dbReference>
<keyword evidence="8" id="KW-0694">RNA-binding</keyword>
<keyword evidence="7" id="KW-0810">Translation regulation</keyword>
<keyword evidence="11" id="KW-0175">Coiled coil</keyword>
<dbReference type="KEGG" id="spu:594583"/>
<evidence type="ECO:0000256" key="4">
    <source>
        <dbReference type="ARBA" id="ARBA00022555"/>
    </source>
</evidence>
<dbReference type="GO" id="GO:0005743">
    <property type="term" value="C:mitochondrial inner membrane"/>
    <property type="evidence" value="ECO:0007669"/>
    <property type="project" value="UniProtKB-ARBA"/>
</dbReference>
<evidence type="ECO:0000256" key="14">
    <source>
        <dbReference type="ARBA" id="ARBA00061536"/>
    </source>
</evidence>
<keyword evidence="6" id="KW-0677">Repeat</keyword>
<keyword evidence="4" id="KW-0820">tRNA-binding</keyword>
<evidence type="ECO:0000256" key="17">
    <source>
        <dbReference type="ARBA" id="ARBA00075386"/>
    </source>
</evidence>
<organism evidence="18 19">
    <name type="scientific">Strongylocentrotus purpuratus</name>
    <name type="common">Purple sea urchin</name>
    <dbReference type="NCBI Taxonomy" id="7668"/>
    <lineage>
        <taxon>Eukaryota</taxon>
        <taxon>Metazoa</taxon>
        <taxon>Echinodermata</taxon>
        <taxon>Eleutherozoa</taxon>
        <taxon>Echinozoa</taxon>
        <taxon>Echinoidea</taxon>
        <taxon>Euechinoidea</taxon>
        <taxon>Echinacea</taxon>
        <taxon>Camarodonta</taxon>
        <taxon>Echinidea</taxon>
        <taxon>Strongylocentrotidae</taxon>
        <taxon>Strongylocentrotus</taxon>
    </lineage>
</organism>
<keyword evidence="10" id="KW-0689">Ribosomal protein</keyword>
<evidence type="ECO:0000256" key="8">
    <source>
        <dbReference type="ARBA" id="ARBA00022884"/>
    </source>
</evidence>
<evidence type="ECO:0000256" key="2">
    <source>
        <dbReference type="ARBA" id="ARBA00004496"/>
    </source>
</evidence>
<evidence type="ECO:0000256" key="13">
    <source>
        <dbReference type="ARBA" id="ARBA00023274"/>
    </source>
</evidence>
<dbReference type="PANTHER" id="PTHR21393">
    <property type="entry name" value="MITOCHONDRIAL 28S RIBOSOMAL PROTEIN S27"/>
    <property type="match status" value="1"/>
</dbReference>
<dbReference type="GO" id="GO:0005739">
    <property type="term" value="C:mitochondrion"/>
    <property type="evidence" value="ECO:0000318"/>
    <property type="project" value="GO_Central"/>
</dbReference>
<sequence length="403" mass="46141">MAALMKPTFLNKLSTLMATISRTNQLRCSCNMRTSILLQSKRTLLSDAYHGDNIWMNRERIVVDMDEMKINLDRAFYDLKEPVMSVELHKFIDNVYDKEELDVAEGYLNSYRHSPVAHHLRPSTVHSWLRLCIELGHHKQALKVLQNKRDYGLFPENFTYNLLLDTFLKADDIKGACDVAIVMMKEETLEDCPLSQLLSLNACHQYFKMGDIPEDERWDIGMTLADASRRVDGILALSYHAIGYAMTGDMNKAIGVLQTVSQDDGSKIAQEALDHIATILQRMEDQNTELLNLYETTTETLATQGKVTGDTLDLLLESEISTRLPDLERKDAEGYTSILETWHGEHMEALEMQRIAELDVEREAKEKRLDELLRATGGIKYWAEKIDEAKQRKAASEVEIEHR</sequence>
<reference evidence="19" key="1">
    <citation type="submission" date="2015-02" db="EMBL/GenBank/DDBJ databases">
        <title>Genome sequencing for Strongylocentrotus purpuratus.</title>
        <authorList>
            <person name="Murali S."/>
            <person name="Liu Y."/>
            <person name="Vee V."/>
            <person name="English A."/>
            <person name="Wang M."/>
            <person name="Skinner E."/>
            <person name="Han Y."/>
            <person name="Muzny D.M."/>
            <person name="Worley K.C."/>
            <person name="Gibbs R.A."/>
        </authorList>
    </citation>
    <scope>NUCLEOTIDE SEQUENCE</scope>
</reference>
<dbReference type="GO" id="GO:0006417">
    <property type="term" value="P:regulation of translation"/>
    <property type="evidence" value="ECO:0007669"/>
    <property type="project" value="UniProtKB-KW"/>
</dbReference>
<dbReference type="InterPro" id="IPR011990">
    <property type="entry name" value="TPR-like_helical_dom_sf"/>
</dbReference>
<comment type="similarity">
    <text evidence="14">Belongs to the mitochondrion-specific ribosomal protein mS27 family.</text>
</comment>
<keyword evidence="13" id="KW-0687">Ribonucleoprotein</keyword>
<dbReference type="InterPro" id="IPR019266">
    <property type="entry name" value="Ribosomal_mS27"/>
</dbReference>
<evidence type="ECO:0000256" key="12">
    <source>
        <dbReference type="ARBA" id="ARBA00023128"/>
    </source>
</evidence>
<keyword evidence="19" id="KW-1185">Reference proteome</keyword>
<dbReference type="AlphaFoldDB" id="A0A7M7N8I9"/>
<dbReference type="CTD" id="23107"/>
<evidence type="ECO:0000256" key="7">
    <source>
        <dbReference type="ARBA" id="ARBA00022845"/>
    </source>
</evidence>
<evidence type="ECO:0000256" key="11">
    <source>
        <dbReference type="ARBA" id="ARBA00023054"/>
    </source>
</evidence>
<dbReference type="GO" id="GO:0005759">
    <property type="term" value="C:mitochondrial matrix"/>
    <property type="evidence" value="ECO:0007669"/>
    <property type="project" value="UniProtKB-ARBA"/>
</dbReference>
<evidence type="ECO:0000256" key="9">
    <source>
        <dbReference type="ARBA" id="ARBA00022946"/>
    </source>
</evidence>
<dbReference type="GO" id="GO:0044391">
    <property type="term" value="C:ribosomal subunit"/>
    <property type="evidence" value="ECO:0007669"/>
    <property type="project" value="UniProtKB-ARBA"/>
</dbReference>
<accession>A0A7M7N8I9</accession>
<evidence type="ECO:0000256" key="10">
    <source>
        <dbReference type="ARBA" id="ARBA00022980"/>
    </source>
</evidence>
<evidence type="ECO:0000313" key="19">
    <source>
        <dbReference type="Proteomes" id="UP000007110"/>
    </source>
</evidence>
<keyword evidence="9" id="KW-0809">Transit peptide</keyword>
<dbReference type="InParanoid" id="A0A7M7N8I9"/>
<dbReference type="GeneID" id="594583"/>
<dbReference type="RefSeq" id="XP_030832794.1">
    <property type="nucleotide sequence ID" value="XM_030976934.1"/>
</dbReference>
<keyword evidence="3" id="KW-0963">Cytoplasm</keyword>
<dbReference type="InterPro" id="IPR034913">
    <property type="entry name" value="mS27/PTCD2"/>
</dbReference>
<dbReference type="OrthoDB" id="19830at2759"/>
<evidence type="ECO:0000256" key="1">
    <source>
        <dbReference type="ARBA" id="ARBA00004173"/>
    </source>
</evidence>
<evidence type="ECO:0000313" key="18">
    <source>
        <dbReference type="EnsemblMetazoa" id="XP_030832794"/>
    </source>
</evidence>
<dbReference type="Pfam" id="PF10037">
    <property type="entry name" value="MRP-S27"/>
    <property type="match status" value="1"/>
</dbReference>
<evidence type="ECO:0000256" key="5">
    <source>
        <dbReference type="ARBA" id="ARBA00022730"/>
    </source>
</evidence>
<evidence type="ECO:0000256" key="15">
    <source>
        <dbReference type="ARBA" id="ARBA00069223"/>
    </source>
</evidence>
<keyword evidence="12" id="KW-0496">Mitochondrion</keyword>
<evidence type="ECO:0000256" key="3">
    <source>
        <dbReference type="ARBA" id="ARBA00022490"/>
    </source>
</evidence>
<dbReference type="GO" id="GO:0019843">
    <property type="term" value="F:rRNA binding"/>
    <property type="evidence" value="ECO:0007669"/>
    <property type="project" value="UniProtKB-KW"/>
</dbReference>
<name>A0A7M7N8I9_STRPU</name>
<dbReference type="Proteomes" id="UP000007110">
    <property type="component" value="Unassembled WGS sequence"/>
</dbReference>
<dbReference type="FunFam" id="1.25.40.10:FF:000232">
    <property type="entry name" value="28S ribosomal protein S27, mitochondrial"/>
    <property type="match status" value="1"/>
</dbReference>
<keyword evidence="5" id="KW-0699">rRNA-binding</keyword>
<dbReference type="GO" id="GO:0000049">
    <property type="term" value="F:tRNA binding"/>
    <property type="evidence" value="ECO:0007669"/>
    <property type="project" value="UniProtKB-KW"/>
</dbReference>
<proteinExistence type="inferred from homology"/>